<dbReference type="SUPFAM" id="SSF52200">
    <property type="entry name" value="Toll/Interleukin receptor TIR domain"/>
    <property type="match status" value="1"/>
</dbReference>
<gene>
    <name evidence="2" type="ORF">MGAL_10B092113</name>
</gene>
<dbReference type="OrthoDB" id="9978456at2759"/>
<feature type="domain" description="TIR" evidence="1">
    <location>
        <begin position="4"/>
        <end position="87"/>
    </location>
</feature>
<dbReference type="Gene3D" id="1.10.150.50">
    <property type="entry name" value="Transcription Factor, Ets-1"/>
    <property type="match status" value="1"/>
</dbReference>
<keyword evidence="3" id="KW-1185">Reference proteome</keyword>
<name>A0A8B6CIG4_MYTGA</name>
<dbReference type="GO" id="GO:0007165">
    <property type="term" value="P:signal transduction"/>
    <property type="evidence" value="ECO:0007669"/>
    <property type="project" value="InterPro"/>
</dbReference>
<evidence type="ECO:0000259" key="1">
    <source>
        <dbReference type="Pfam" id="PF13676"/>
    </source>
</evidence>
<dbReference type="PANTHER" id="PTHR46270:SF2">
    <property type="entry name" value="TIR DOMAIN-CONTAINING PROTEIN"/>
    <property type="match status" value="1"/>
</dbReference>
<evidence type="ECO:0000313" key="3">
    <source>
        <dbReference type="Proteomes" id="UP000596742"/>
    </source>
</evidence>
<dbReference type="InterPro" id="IPR000157">
    <property type="entry name" value="TIR_dom"/>
</dbReference>
<proteinExistence type="predicted"/>
<organism evidence="2 3">
    <name type="scientific">Mytilus galloprovincialis</name>
    <name type="common">Mediterranean mussel</name>
    <dbReference type="NCBI Taxonomy" id="29158"/>
    <lineage>
        <taxon>Eukaryota</taxon>
        <taxon>Metazoa</taxon>
        <taxon>Spiralia</taxon>
        <taxon>Lophotrochozoa</taxon>
        <taxon>Mollusca</taxon>
        <taxon>Bivalvia</taxon>
        <taxon>Autobranchia</taxon>
        <taxon>Pteriomorphia</taxon>
        <taxon>Mytilida</taxon>
        <taxon>Mytiloidea</taxon>
        <taxon>Mytilidae</taxon>
        <taxon>Mytilinae</taxon>
        <taxon>Mytilus</taxon>
    </lineage>
</organism>
<dbReference type="Proteomes" id="UP000596742">
    <property type="component" value="Unassembled WGS sequence"/>
</dbReference>
<accession>A0A8B6CIG4</accession>
<reference evidence="2" key="1">
    <citation type="submission" date="2018-11" db="EMBL/GenBank/DDBJ databases">
        <authorList>
            <person name="Alioto T."/>
            <person name="Alioto T."/>
        </authorList>
    </citation>
    <scope>NUCLEOTIDE SEQUENCE</scope>
</reference>
<dbReference type="PANTHER" id="PTHR46270">
    <property type="entry name" value="ARMADILLO-TYPE FOLD-RELATED"/>
    <property type="match status" value="1"/>
</dbReference>
<dbReference type="SUPFAM" id="SSF47769">
    <property type="entry name" value="SAM/Pointed domain"/>
    <property type="match status" value="1"/>
</dbReference>
<comment type="caution">
    <text evidence="2">The sequence shown here is derived from an EMBL/GenBank/DDBJ whole genome shotgun (WGS) entry which is preliminary data.</text>
</comment>
<dbReference type="Gene3D" id="3.40.50.10140">
    <property type="entry name" value="Toll/interleukin-1 receptor homology (TIR) domain"/>
    <property type="match status" value="1"/>
</dbReference>
<dbReference type="EMBL" id="UYJE01001739">
    <property type="protein sequence ID" value="VDI04758.1"/>
    <property type="molecule type" value="Genomic_DNA"/>
</dbReference>
<sequence>MRGSTLEAMAHAVENAALVLICMSESYKRSPNCRLEAENTFRCGKQYIPLIVQKHYKPDSWLGALLGAKLYIDFSGKYQFEPKWNELIKELQALNVLTEGEDTVDSSEVAIPDQTSSSTNPKTFTIDDVKQWLISNKLESCCQHFGDVNGKGLLQMKSMRHDAPEFYFKTLSRKLKLSLGEILNFSAALEEL</sequence>
<protein>
    <recommendedName>
        <fullName evidence="1">TIR domain-containing protein</fullName>
    </recommendedName>
</protein>
<dbReference type="InterPro" id="IPR013761">
    <property type="entry name" value="SAM/pointed_sf"/>
</dbReference>
<dbReference type="InterPro" id="IPR035897">
    <property type="entry name" value="Toll_tir_struct_dom_sf"/>
</dbReference>
<evidence type="ECO:0000313" key="2">
    <source>
        <dbReference type="EMBL" id="VDI04758.1"/>
    </source>
</evidence>
<dbReference type="AlphaFoldDB" id="A0A8B6CIG4"/>
<dbReference type="Pfam" id="PF13676">
    <property type="entry name" value="TIR_2"/>
    <property type="match status" value="1"/>
</dbReference>